<dbReference type="InterPro" id="IPR016047">
    <property type="entry name" value="M23ase_b-sheet_dom"/>
</dbReference>
<keyword evidence="3" id="KW-0378">Hydrolase</keyword>
<sequence length="471" mass="49357">MKKTAVAVCTVLAVLGGFVLVLFVGTGLSRPAPAGVCTPGTALAVGDVPDGQIAGYSGEQLANAATIMRVGAERGMDAWGQTIGVMTAMGESGLRVLDRGDAAGPDSRGLFQQRDNGAWGTYADRMDPARSAAMFFDALNKIEGWRDLQPTLAANRVQRNADPLHYADYWDAAVQVVTALSETDTTDDRAPGHRYDLGPVKPHTQALAEEVGARFDLAEIGGYRDSAVDAGGHPAGLAVDFMTHDDTATGDAIVSYLIAHADRLSVDYIIWRQAIWRTAEADKGWQPMADRGSDTANHLDHPHVNVTPTPSANAETGPLDCLAATTAGPAGPATGQWVAPVDGPITSPYGPRLLFGSSFHAGTDFGAACGTPIYAAADGQVTYAGGPHPRLGLTGHVIVIDHGDGIQTSYNHMYASDLLTRPGQHVTAGQLIAVVGNDGNSTNCHLHFAVYVNGEHTDPEPFMATQGTRLG</sequence>
<evidence type="ECO:0000259" key="2">
    <source>
        <dbReference type="Pfam" id="PF26571"/>
    </source>
</evidence>
<dbReference type="InterPro" id="IPR011055">
    <property type="entry name" value="Dup_hybrid_motif"/>
</dbReference>
<dbReference type="Gene3D" id="2.70.70.10">
    <property type="entry name" value="Glucose Permease (Domain IIA)"/>
    <property type="match status" value="1"/>
</dbReference>
<dbReference type="CDD" id="cd12797">
    <property type="entry name" value="M23_peptidase"/>
    <property type="match status" value="1"/>
</dbReference>
<evidence type="ECO:0000313" key="3">
    <source>
        <dbReference type="EMBL" id="PFG45047.1"/>
    </source>
</evidence>
<dbReference type="RefSeq" id="WP_098482058.1">
    <property type="nucleotide sequence ID" value="NZ_PDJI01000002.1"/>
</dbReference>
<dbReference type="PANTHER" id="PTHR21666:SF270">
    <property type="entry name" value="MUREIN HYDROLASE ACTIVATOR ENVC"/>
    <property type="match status" value="1"/>
</dbReference>
<protein>
    <submittedName>
        <fullName evidence="3">Murein DD-endopeptidase MepM/ murein hydrolase activator NlpD</fullName>
    </submittedName>
</protein>
<evidence type="ECO:0000313" key="4">
    <source>
        <dbReference type="Proteomes" id="UP000222106"/>
    </source>
</evidence>
<dbReference type="Pfam" id="PF26571">
    <property type="entry name" value="VldE"/>
    <property type="match status" value="1"/>
</dbReference>
<accession>A0A2A9F0W6</accession>
<dbReference type="EMBL" id="PDJI01000002">
    <property type="protein sequence ID" value="PFG45047.1"/>
    <property type="molecule type" value="Genomic_DNA"/>
</dbReference>
<dbReference type="Pfam" id="PF01551">
    <property type="entry name" value="Peptidase_M23"/>
    <property type="match status" value="1"/>
</dbReference>
<gene>
    <name evidence="3" type="ORF">ATJ97_0100</name>
</gene>
<keyword evidence="4" id="KW-1185">Reference proteome</keyword>
<organism evidence="3 4">
    <name type="scientific">Georgenia soli</name>
    <dbReference type="NCBI Taxonomy" id="638953"/>
    <lineage>
        <taxon>Bacteria</taxon>
        <taxon>Bacillati</taxon>
        <taxon>Actinomycetota</taxon>
        <taxon>Actinomycetes</taxon>
        <taxon>Micrococcales</taxon>
        <taxon>Bogoriellaceae</taxon>
        <taxon>Georgenia</taxon>
    </lineage>
</organism>
<evidence type="ECO:0000259" key="1">
    <source>
        <dbReference type="Pfam" id="PF01551"/>
    </source>
</evidence>
<reference evidence="3 4" key="1">
    <citation type="submission" date="2017-10" db="EMBL/GenBank/DDBJ databases">
        <title>Sequencing the genomes of 1000 actinobacteria strains.</title>
        <authorList>
            <person name="Klenk H.-P."/>
        </authorList>
    </citation>
    <scope>NUCLEOTIDE SEQUENCE [LARGE SCALE GENOMIC DNA]</scope>
    <source>
        <strain evidence="3 4">DSM 21838</strain>
    </source>
</reference>
<name>A0A2A9F0W6_9MICO</name>
<dbReference type="InterPro" id="IPR058593">
    <property type="entry name" value="ARB_07466-like_C"/>
</dbReference>
<dbReference type="SUPFAM" id="SSF51261">
    <property type="entry name" value="Duplicated hybrid motif"/>
    <property type="match status" value="1"/>
</dbReference>
<dbReference type="AlphaFoldDB" id="A0A2A9F0W6"/>
<proteinExistence type="predicted"/>
<feature type="domain" description="M23ase beta-sheet core" evidence="1">
    <location>
        <begin position="359"/>
        <end position="459"/>
    </location>
</feature>
<dbReference type="PANTHER" id="PTHR21666">
    <property type="entry name" value="PEPTIDASE-RELATED"/>
    <property type="match status" value="1"/>
</dbReference>
<dbReference type="InterPro" id="IPR050570">
    <property type="entry name" value="Cell_wall_metabolism_enzyme"/>
</dbReference>
<comment type="caution">
    <text evidence="3">The sequence shown here is derived from an EMBL/GenBank/DDBJ whole genome shotgun (WGS) entry which is preliminary data.</text>
</comment>
<dbReference type="GO" id="GO:0004222">
    <property type="term" value="F:metalloendopeptidase activity"/>
    <property type="evidence" value="ECO:0007669"/>
    <property type="project" value="TreeGrafter"/>
</dbReference>
<feature type="domain" description="ARB-07466-like C-terminal" evidence="2">
    <location>
        <begin position="198"/>
        <end position="298"/>
    </location>
</feature>
<dbReference type="Proteomes" id="UP000222106">
    <property type="component" value="Unassembled WGS sequence"/>
</dbReference>
<dbReference type="OrthoDB" id="5171895at2"/>